<sequence length="131" mass="14679">MIPPAWQECLRPDDDERVGYLVPAGEVFIPVTLIGTPLGEAQGRAAAAALLHERGLMTLNGRWWCLLPEMLLGTETDPRQPQLSWEWRSVLIVEASPEECRVRLEMPAEEERTSTVTLPVPVGELLRARQP</sequence>
<dbReference type="EMBL" id="JBHLYR010000044">
    <property type="protein sequence ID" value="MFB9993004.1"/>
    <property type="molecule type" value="Genomic_DNA"/>
</dbReference>
<name>A0ABV6AZT0_9DEIO</name>
<keyword evidence="2" id="KW-1185">Reference proteome</keyword>
<dbReference type="Proteomes" id="UP001589733">
    <property type="component" value="Unassembled WGS sequence"/>
</dbReference>
<evidence type="ECO:0000313" key="1">
    <source>
        <dbReference type="EMBL" id="MFB9993004.1"/>
    </source>
</evidence>
<comment type="caution">
    <text evidence="1">The sequence shown here is derived from an EMBL/GenBank/DDBJ whole genome shotgun (WGS) entry which is preliminary data.</text>
</comment>
<protein>
    <submittedName>
        <fullName evidence="1">Uncharacterized protein</fullName>
    </submittedName>
</protein>
<proteinExistence type="predicted"/>
<gene>
    <name evidence="1" type="ORF">ACFFLM_13605</name>
</gene>
<dbReference type="RefSeq" id="WP_380010971.1">
    <property type="nucleotide sequence ID" value="NZ_JBHLYR010000044.1"/>
</dbReference>
<accession>A0ABV6AZT0</accession>
<evidence type="ECO:0000313" key="2">
    <source>
        <dbReference type="Proteomes" id="UP001589733"/>
    </source>
</evidence>
<reference evidence="1 2" key="1">
    <citation type="submission" date="2024-09" db="EMBL/GenBank/DDBJ databases">
        <authorList>
            <person name="Sun Q."/>
            <person name="Mori K."/>
        </authorList>
    </citation>
    <scope>NUCLEOTIDE SEQUENCE [LARGE SCALE GENOMIC DNA]</scope>
    <source>
        <strain evidence="1 2">JCM 13503</strain>
    </source>
</reference>
<organism evidence="1 2">
    <name type="scientific">Deinococcus oregonensis</name>
    <dbReference type="NCBI Taxonomy" id="1805970"/>
    <lineage>
        <taxon>Bacteria</taxon>
        <taxon>Thermotogati</taxon>
        <taxon>Deinococcota</taxon>
        <taxon>Deinococci</taxon>
        <taxon>Deinococcales</taxon>
        <taxon>Deinococcaceae</taxon>
        <taxon>Deinococcus</taxon>
    </lineage>
</organism>